<dbReference type="AlphaFoldDB" id="A0A5J4SCL2"/>
<evidence type="ECO:0000313" key="1">
    <source>
        <dbReference type="EMBL" id="KAA6343080.1"/>
    </source>
</evidence>
<protein>
    <recommendedName>
        <fullName evidence="2">Transposase IS4-like domain-containing protein</fullName>
    </recommendedName>
</protein>
<gene>
    <name evidence="1" type="ORF">EZS27_009211</name>
</gene>
<proteinExistence type="predicted"/>
<reference evidence="1" key="1">
    <citation type="submission" date="2019-03" db="EMBL/GenBank/DDBJ databases">
        <title>Single cell metagenomics reveals metabolic interactions within the superorganism composed of flagellate Streblomastix strix and complex community of Bacteroidetes bacteria on its surface.</title>
        <authorList>
            <person name="Treitli S.C."/>
            <person name="Kolisko M."/>
            <person name="Husnik F."/>
            <person name="Keeling P."/>
            <person name="Hampl V."/>
        </authorList>
    </citation>
    <scope>NUCLEOTIDE SEQUENCE</scope>
    <source>
        <strain evidence="1">STM</strain>
    </source>
</reference>
<accession>A0A5J4SCL2</accession>
<evidence type="ECO:0008006" key="2">
    <source>
        <dbReference type="Google" id="ProtNLM"/>
    </source>
</evidence>
<organism evidence="1">
    <name type="scientific">termite gut metagenome</name>
    <dbReference type="NCBI Taxonomy" id="433724"/>
    <lineage>
        <taxon>unclassified sequences</taxon>
        <taxon>metagenomes</taxon>
        <taxon>organismal metagenomes</taxon>
    </lineage>
</organism>
<dbReference type="EMBL" id="SNRY01000289">
    <property type="protein sequence ID" value="KAA6343080.1"/>
    <property type="molecule type" value="Genomic_DNA"/>
</dbReference>
<comment type="caution">
    <text evidence="1">The sequence shown here is derived from an EMBL/GenBank/DDBJ whole genome shotgun (WGS) entry which is preliminary data.</text>
</comment>
<name>A0A5J4SCL2_9ZZZZ</name>
<sequence length="190" mass="22504">MHNLKTNFDKMLDLCKQFGKEFTNKRGNIPRRGVVSCFSDLEVIALSLTAEALSIDSENLLFVKLSTDYKADYPHLISRRQYNDRRKYVFNLTDSIRLDFFETAHIRLEVPYRNNQKDFKPRFKPFRKLRKRVETVFSQLDDQFLLLRNYAKDVTGIFTRVLAKIASMTALQYLYKINDRPIGRVRYALC</sequence>